<keyword evidence="3" id="KW-1185">Reference proteome</keyword>
<comment type="caution">
    <text evidence="2">The sequence shown here is derived from an EMBL/GenBank/DDBJ whole genome shotgun (WGS) entry which is preliminary data.</text>
</comment>
<organism evidence="2 3">
    <name type="scientific">Aquincola agrisoli</name>
    <dbReference type="NCBI Taxonomy" id="3119538"/>
    <lineage>
        <taxon>Bacteria</taxon>
        <taxon>Pseudomonadati</taxon>
        <taxon>Pseudomonadota</taxon>
        <taxon>Betaproteobacteria</taxon>
        <taxon>Burkholderiales</taxon>
        <taxon>Sphaerotilaceae</taxon>
        <taxon>Aquincola</taxon>
    </lineage>
</organism>
<gene>
    <name evidence="2" type="ORF">V4F39_07170</name>
</gene>
<protein>
    <submittedName>
        <fullName evidence="2">Molybdopterin-dependent oxidoreductase</fullName>
    </submittedName>
</protein>
<dbReference type="Pfam" id="PF00174">
    <property type="entry name" value="Oxidored_molyb"/>
    <property type="match status" value="1"/>
</dbReference>
<dbReference type="EMBL" id="JAZIBG010000019">
    <property type="protein sequence ID" value="MEF7613688.1"/>
    <property type="molecule type" value="Genomic_DNA"/>
</dbReference>
<dbReference type="InterPro" id="IPR000572">
    <property type="entry name" value="OxRdtase_Mopterin-bd_dom"/>
</dbReference>
<dbReference type="PROSITE" id="PS51257">
    <property type="entry name" value="PROKAR_LIPOPROTEIN"/>
    <property type="match status" value="1"/>
</dbReference>
<dbReference type="SUPFAM" id="SSF56524">
    <property type="entry name" value="Oxidoreductase molybdopterin-binding domain"/>
    <property type="match status" value="1"/>
</dbReference>
<accession>A0AAW9QBF7</accession>
<evidence type="ECO:0000313" key="3">
    <source>
        <dbReference type="Proteomes" id="UP001336250"/>
    </source>
</evidence>
<name>A0AAW9QBF7_9BURK</name>
<reference evidence="2 3" key="1">
    <citation type="submission" date="2024-02" db="EMBL/GenBank/DDBJ databases">
        <title>Genome sequence of Aquincola sp. MAHUQ-54.</title>
        <authorList>
            <person name="Huq M.A."/>
        </authorList>
    </citation>
    <scope>NUCLEOTIDE SEQUENCE [LARGE SCALE GENOMIC DNA]</scope>
    <source>
        <strain evidence="2 3">MAHUQ-54</strain>
    </source>
</reference>
<dbReference type="RefSeq" id="WP_332288629.1">
    <property type="nucleotide sequence ID" value="NZ_JAZIBG010000019.1"/>
</dbReference>
<evidence type="ECO:0000313" key="2">
    <source>
        <dbReference type="EMBL" id="MEF7613688.1"/>
    </source>
</evidence>
<sequence length="169" mass="18986">MSPRRRATLIGGLALGCGAWRRARALEVPSAEPLLTVVGRVRSPNRGDKAVFDTGMLRRMQQADIFTRTPWYSTARKFTGPLVRDVLAAAGARGQKVQAIALNDYRVEIPFDDLVRYDVVLAHLLDGKPMPVRDKGPLFIMYPFDRQPELRTAVYFSRCAWQLTGLEVL</sequence>
<proteinExistence type="predicted"/>
<evidence type="ECO:0000259" key="1">
    <source>
        <dbReference type="Pfam" id="PF00174"/>
    </source>
</evidence>
<dbReference type="Gene3D" id="3.90.420.10">
    <property type="entry name" value="Oxidoreductase, molybdopterin-binding domain"/>
    <property type="match status" value="1"/>
</dbReference>
<dbReference type="AlphaFoldDB" id="A0AAW9QBF7"/>
<dbReference type="Proteomes" id="UP001336250">
    <property type="component" value="Unassembled WGS sequence"/>
</dbReference>
<feature type="domain" description="Oxidoreductase molybdopterin-binding" evidence="1">
    <location>
        <begin position="64"/>
        <end position="139"/>
    </location>
</feature>
<dbReference type="InterPro" id="IPR036374">
    <property type="entry name" value="OxRdtase_Mopterin-bd_sf"/>
</dbReference>